<dbReference type="InterPro" id="IPR038354">
    <property type="entry name" value="VKOR_sf"/>
</dbReference>
<evidence type="ECO:0000256" key="9">
    <source>
        <dbReference type="ARBA" id="ARBA00023284"/>
    </source>
</evidence>
<comment type="subcellular location">
    <subcellularLocation>
        <location evidence="1">Membrane</location>
        <topology evidence="1">Multi-pass membrane protein</topology>
    </subcellularLocation>
</comment>
<feature type="transmembrane region" description="Helical" evidence="10">
    <location>
        <begin position="50"/>
        <end position="70"/>
    </location>
</feature>
<comment type="similarity">
    <text evidence="2">Belongs to the VKOR family.</text>
</comment>
<evidence type="ECO:0000259" key="11">
    <source>
        <dbReference type="Pfam" id="PF07884"/>
    </source>
</evidence>
<keyword evidence="8" id="KW-1015">Disulfide bond</keyword>
<dbReference type="InterPro" id="IPR012932">
    <property type="entry name" value="VKOR"/>
</dbReference>
<evidence type="ECO:0000256" key="7">
    <source>
        <dbReference type="ARBA" id="ARBA00023136"/>
    </source>
</evidence>
<evidence type="ECO:0000256" key="5">
    <source>
        <dbReference type="ARBA" id="ARBA00022989"/>
    </source>
</evidence>
<gene>
    <name evidence="12" type="ORF">AVDCRST_MAG13-1376</name>
</gene>
<evidence type="ECO:0000256" key="6">
    <source>
        <dbReference type="ARBA" id="ARBA00023002"/>
    </source>
</evidence>
<dbReference type="Pfam" id="PF07884">
    <property type="entry name" value="VKOR"/>
    <property type="match status" value="1"/>
</dbReference>
<dbReference type="GO" id="GO:0016491">
    <property type="term" value="F:oxidoreductase activity"/>
    <property type="evidence" value="ECO:0007669"/>
    <property type="project" value="UniProtKB-KW"/>
</dbReference>
<sequence>MPRRREPVRASAVGVRPLPPLVAGIAESARLSDAWRTDRPGPELRRRRRVVGGTMLSTLCMGVASLYQTGVVRRVPELPLGPFDANRVEASAQAYQVLRMPDAPLAVVSFGLTAALAAAAGAGAGREVQVVRVALGAKALVDIAYSLKLMSDQVTKHGKLCSWCLTTTVGAAVAAGPALAEGRAGWRALRS</sequence>
<protein>
    <recommendedName>
        <fullName evidence="11">Vitamin K epoxide reductase domain-containing protein</fullName>
    </recommendedName>
</protein>
<evidence type="ECO:0000256" key="10">
    <source>
        <dbReference type="SAM" id="Phobius"/>
    </source>
</evidence>
<evidence type="ECO:0000256" key="8">
    <source>
        <dbReference type="ARBA" id="ARBA00023157"/>
    </source>
</evidence>
<organism evidence="12">
    <name type="scientific">uncultured Solirubrobacteraceae bacterium</name>
    <dbReference type="NCBI Taxonomy" id="1162706"/>
    <lineage>
        <taxon>Bacteria</taxon>
        <taxon>Bacillati</taxon>
        <taxon>Actinomycetota</taxon>
        <taxon>Thermoleophilia</taxon>
        <taxon>Solirubrobacterales</taxon>
        <taxon>Solirubrobacteraceae</taxon>
        <taxon>environmental samples</taxon>
    </lineage>
</organism>
<dbReference type="Gene3D" id="1.20.1440.130">
    <property type="entry name" value="VKOR domain"/>
    <property type="match status" value="1"/>
</dbReference>
<evidence type="ECO:0000256" key="1">
    <source>
        <dbReference type="ARBA" id="ARBA00004141"/>
    </source>
</evidence>
<evidence type="ECO:0000313" key="12">
    <source>
        <dbReference type="EMBL" id="CAA9484732.1"/>
    </source>
</evidence>
<keyword evidence="4" id="KW-0874">Quinone</keyword>
<keyword evidence="5 10" id="KW-1133">Transmembrane helix</keyword>
<keyword evidence="9" id="KW-0676">Redox-active center</keyword>
<evidence type="ECO:0000256" key="4">
    <source>
        <dbReference type="ARBA" id="ARBA00022719"/>
    </source>
</evidence>
<keyword evidence="3 10" id="KW-0812">Transmembrane</keyword>
<name>A0A6J4RXU9_9ACTN</name>
<proteinExistence type="inferred from homology"/>
<evidence type="ECO:0000256" key="3">
    <source>
        <dbReference type="ARBA" id="ARBA00022692"/>
    </source>
</evidence>
<keyword evidence="6" id="KW-0560">Oxidoreductase</keyword>
<dbReference type="GO" id="GO:0048038">
    <property type="term" value="F:quinone binding"/>
    <property type="evidence" value="ECO:0007669"/>
    <property type="project" value="UniProtKB-KW"/>
</dbReference>
<feature type="transmembrane region" description="Helical" evidence="10">
    <location>
        <begin position="105"/>
        <end position="125"/>
    </location>
</feature>
<dbReference type="EMBL" id="CADCVO010000217">
    <property type="protein sequence ID" value="CAA9484732.1"/>
    <property type="molecule type" value="Genomic_DNA"/>
</dbReference>
<dbReference type="AlphaFoldDB" id="A0A6J4RXU9"/>
<evidence type="ECO:0000256" key="2">
    <source>
        <dbReference type="ARBA" id="ARBA00006214"/>
    </source>
</evidence>
<keyword evidence="7 10" id="KW-0472">Membrane</keyword>
<feature type="domain" description="Vitamin K epoxide reductase" evidence="11">
    <location>
        <begin position="55"/>
        <end position="169"/>
    </location>
</feature>
<reference evidence="12" key="1">
    <citation type="submission" date="2020-02" db="EMBL/GenBank/DDBJ databases">
        <authorList>
            <person name="Meier V. D."/>
        </authorList>
    </citation>
    <scope>NUCLEOTIDE SEQUENCE</scope>
    <source>
        <strain evidence="12">AVDCRST_MAG13</strain>
    </source>
</reference>
<accession>A0A6J4RXU9</accession>
<dbReference type="GO" id="GO:0016020">
    <property type="term" value="C:membrane"/>
    <property type="evidence" value="ECO:0007669"/>
    <property type="project" value="UniProtKB-SubCell"/>
</dbReference>